<feature type="compositionally biased region" description="Low complexity" evidence="1">
    <location>
        <begin position="10"/>
        <end position="19"/>
    </location>
</feature>
<evidence type="ECO:0000256" key="1">
    <source>
        <dbReference type="SAM" id="MobiDB-lite"/>
    </source>
</evidence>
<evidence type="ECO:0000256" key="2">
    <source>
        <dbReference type="SAM" id="Phobius"/>
    </source>
</evidence>
<evidence type="ECO:0000313" key="3">
    <source>
        <dbReference type="EMBL" id="KAF4433143.1"/>
    </source>
</evidence>
<dbReference type="Proteomes" id="UP000536711">
    <property type="component" value="Unassembled WGS sequence"/>
</dbReference>
<reference evidence="3 4" key="1">
    <citation type="submission" date="2020-01" db="EMBL/GenBank/DDBJ databases">
        <title>Identification and distribution of gene clusters putatively required for synthesis of sphingolipid metabolism inhibitors in phylogenetically diverse species of the filamentous fungus Fusarium.</title>
        <authorList>
            <person name="Kim H.-S."/>
            <person name="Busman M."/>
            <person name="Brown D.W."/>
            <person name="Divon H."/>
            <person name="Uhlig S."/>
            <person name="Proctor R.H."/>
        </authorList>
    </citation>
    <scope>NUCLEOTIDE SEQUENCE [LARGE SCALE GENOMIC DNA]</scope>
    <source>
        <strain evidence="3 4">NRRL 13308</strain>
    </source>
</reference>
<dbReference type="OrthoDB" id="5095628at2759"/>
<accession>A0A8H4NGI1</accession>
<keyword evidence="2" id="KW-0812">Transmembrane</keyword>
<dbReference type="AlphaFoldDB" id="A0A8H4NGI1"/>
<feature type="transmembrane region" description="Helical" evidence="2">
    <location>
        <begin position="28"/>
        <end position="51"/>
    </location>
</feature>
<sequence length="287" mass="31120">MSSPCQDPISSGSSGSSASHPPIFRSKLLLLFIMKLTLFLTVTLFTGALAAPLSKAVVVRDETLAARRLPALPRTRIGVTVVPAKRGSTSRVKRSINRKGVSLVSLVDRVAGKIKKRCDDIESVLEVTKDEGLSQDKAVHKVVRKMNSIRATLSRTVSVMDRTPTLDLTQDDSQALLNHIYIITKELHNTVKDSIATLGGTGARSMSRATHMLADVLSNIVTINPDIASGMYRKLSPIFSNMVSTDEKDLHVFIMSSVTEFLSSIKPDDLDPCSSGDCSNSPNEDLK</sequence>
<keyword evidence="2" id="KW-1133">Transmembrane helix</keyword>
<protein>
    <submittedName>
        <fullName evidence="3">Uncharacterized protein</fullName>
    </submittedName>
</protein>
<name>A0A8H4NGI1_9HYPO</name>
<dbReference type="EMBL" id="JAADJF010000224">
    <property type="protein sequence ID" value="KAF4433143.1"/>
    <property type="molecule type" value="Genomic_DNA"/>
</dbReference>
<comment type="caution">
    <text evidence="3">The sequence shown here is derived from an EMBL/GenBank/DDBJ whole genome shotgun (WGS) entry which is preliminary data.</text>
</comment>
<keyword evidence="2" id="KW-0472">Membrane</keyword>
<gene>
    <name evidence="3" type="ORF">FACUT_8180</name>
</gene>
<proteinExistence type="predicted"/>
<feature type="region of interest" description="Disordered" evidence="1">
    <location>
        <begin position="1"/>
        <end position="20"/>
    </location>
</feature>
<evidence type="ECO:0000313" key="4">
    <source>
        <dbReference type="Proteomes" id="UP000536711"/>
    </source>
</evidence>
<organism evidence="3 4">
    <name type="scientific">Fusarium acutatum</name>
    <dbReference type="NCBI Taxonomy" id="78861"/>
    <lineage>
        <taxon>Eukaryota</taxon>
        <taxon>Fungi</taxon>
        <taxon>Dikarya</taxon>
        <taxon>Ascomycota</taxon>
        <taxon>Pezizomycotina</taxon>
        <taxon>Sordariomycetes</taxon>
        <taxon>Hypocreomycetidae</taxon>
        <taxon>Hypocreales</taxon>
        <taxon>Nectriaceae</taxon>
        <taxon>Fusarium</taxon>
        <taxon>Fusarium fujikuroi species complex</taxon>
    </lineage>
</organism>
<keyword evidence="4" id="KW-1185">Reference proteome</keyword>